<feature type="compositionally biased region" description="Polar residues" evidence="1">
    <location>
        <begin position="462"/>
        <end position="480"/>
    </location>
</feature>
<organism evidence="2 3">
    <name type="scientific">Ascochyta lentis</name>
    <dbReference type="NCBI Taxonomy" id="205686"/>
    <lineage>
        <taxon>Eukaryota</taxon>
        <taxon>Fungi</taxon>
        <taxon>Dikarya</taxon>
        <taxon>Ascomycota</taxon>
        <taxon>Pezizomycotina</taxon>
        <taxon>Dothideomycetes</taxon>
        <taxon>Pleosporomycetidae</taxon>
        <taxon>Pleosporales</taxon>
        <taxon>Pleosporineae</taxon>
        <taxon>Didymellaceae</taxon>
        <taxon>Ascochyta</taxon>
    </lineage>
</organism>
<keyword evidence="3" id="KW-1185">Reference proteome</keyword>
<feature type="region of interest" description="Disordered" evidence="1">
    <location>
        <begin position="587"/>
        <end position="614"/>
    </location>
</feature>
<feature type="compositionally biased region" description="Basic and acidic residues" evidence="1">
    <location>
        <begin position="82"/>
        <end position="92"/>
    </location>
</feature>
<dbReference type="EMBL" id="RZGK01000017">
    <property type="protein sequence ID" value="KAF9692798.1"/>
    <property type="molecule type" value="Genomic_DNA"/>
</dbReference>
<comment type="caution">
    <text evidence="2">The sequence shown here is derived from an EMBL/GenBank/DDBJ whole genome shotgun (WGS) entry which is preliminary data.</text>
</comment>
<feature type="region of interest" description="Disordered" evidence="1">
    <location>
        <begin position="443"/>
        <end position="552"/>
    </location>
</feature>
<protein>
    <submittedName>
        <fullName evidence="2">Uncharacterized protein</fullName>
    </submittedName>
</protein>
<feature type="region of interest" description="Disordered" evidence="1">
    <location>
        <begin position="379"/>
        <end position="404"/>
    </location>
</feature>
<proteinExistence type="predicted"/>
<dbReference type="Proteomes" id="UP000651452">
    <property type="component" value="Unassembled WGS sequence"/>
</dbReference>
<dbReference type="AlphaFoldDB" id="A0A8H7MF86"/>
<feature type="compositionally biased region" description="Basic and acidic residues" evidence="1">
    <location>
        <begin position="387"/>
        <end position="399"/>
    </location>
</feature>
<reference evidence="2" key="2">
    <citation type="submission" date="2020-09" db="EMBL/GenBank/DDBJ databases">
        <title>Reference genome assembly for Australian Ascochyta lentis isolate Al4.</title>
        <authorList>
            <person name="Lee R.C."/>
            <person name="Farfan-Caceres L.M."/>
            <person name="Debler J.W."/>
            <person name="Williams A.H."/>
            <person name="Henares B.M."/>
        </authorList>
    </citation>
    <scope>NUCLEOTIDE SEQUENCE</scope>
    <source>
        <strain evidence="2">Al4</strain>
    </source>
</reference>
<accession>A0A8H7MF86</accession>
<name>A0A8H7MF86_9PLEO</name>
<feature type="region of interest" description="Disordered" evidence="1">
    <location>
        <begin position="68"/>
        <end position="147"/>
    </location>
</feature>
<evidence type="ECO:0000313" key="3">
    <source>
        <dbReference type="Proteomes" id="UP000651452"/>
    </source>
</evidence>
<evidence type="ECO:0000256" key="1">
    <source>
        <dbReference type="SAM" id="MobiDB-lite"/>
    </source>
</evidence>
<reference evidence="2" key="1">
    <citation type="submission" date="2018-12" db="EMBL/GenBank/DDBJ databases">
        <authorList>
            <person name="Syme R.A."/>
            <person name="Farfan-Caceres L."/>
            <person name="Lichtenzveig J."/>
        </authorList>
    </citation>
    <scope>NUCLEOTIDE SEQUENCE</scope>
    <source>
        <strain evidence="2">Al4</strain>
    </source>
</reference>
<sequence length="636" mass="70427">MITHILQASEDIQCSITASPDTHCHTTHDGTILIRTKTESITLHLQRTISHGGVPFKAVDERNNRTPAKLCLTGNGSSEGVAQRDEGDRNREVVIGYTGTEKINDTCGTEDHTKSNEEEDREDVLHATNDRSSNQKGEAQGKKGKTEDEIKELCEKLTTKILKKWRKKSAGLGKGIHELLTNPSTFFGGITSPIQWSYQTLNSSEKKLDLFHLPFHKINIFFWWSNSISKRSTDVVCRIKKTMYKTLKPGYAELPREKQKTFEKQIERYVTQGEVFWLMYNHLKGLLITAPQCLNTKDLNFLWNHRDKLCVSELPWMPEELQEDSKLYSGVVCSFMGVHFPDLPEVPPRNRLNSNTASETGTSTCDVVSIVARGRTRGEATYSLRRPRLEDQSDSHTPPHLEPILPTSVVVEITSPLAGTTNTHATTELSAENYVLTSANLTRKRRKTRDVGDNQWDGNAGSDVSTDAPQPEQHNTSERPNTLPDEQVITFNDGNEGSGMRSRYFTPASVADSVISDNHNPLAPHPSNQDGPEHSRSPSVLSPPSPEAVNDSTTVLIGGSGEGCLLAESTRHSLSTNGQVTTFIETTEGVSSQQRQGTGDTSSPTWQDTTSGTNGILDHSYTNATLLTHHGYPTVL</sequence>
<gene>
    <name evidence="2" type="ORF">EKO04_009143</name>
</gene>
<evidence type="ECO:0000313" key="2">
    <source>
        <dbReference type="EMBL" id="KAF9692798.1"/>
    </source>
</evidence>